<dbReference type="InterPro" id="IPR045078">
    <property type="entry name" value="TST/MPST-like"/>
</dbReference>
<keyword evidence="4" id="KW-0670">Pyruvate</keyword>
<evidence type="ECO:0000256" key="2">
    <source>
        <dbReference type="ARBA" id="ARBA00022737"/>
    </source>
</evidence>
<dbReference type="Pfam" id="PF00581">
    <property type="entry name" value="Rhodanese"/>
    <property type="match status" value="2"/>
</dbReference>
<keyword evidence="2" id="KW-0677">Repeat</keyword>
<dbReference type="PROSITE" id="PS50206">
    <property type="entry name" value="RHODANESE_3"/>
    <property type="match status" value="2"/>
</dbReference>
<reference evidence="4 5" key="1">
    <citation type="submission" date="2017-06" db="EMBL/GenBank/DDBJ databases">
        <authorList>
            <person name="Kim H.J."/>
            <person name="Triplett B.A."/>
        </authorList>
    </citation>
    <scope>NUCLEOTIDE SEQUENCE [LARGE SCALE GENOMIC DNA]</scope>
    <source>
        <strain evidence="4 5">DSM 43151</strain>
    </source>
</reference>
<dbReference type="RefSeq" id="WP_089293185.1">
    <property type="nucleotide sequence ID" value="NZ_BOMU01000040.1"/>
</dbReference>
<dbReference type="PANTHER" id="PTHR11364:SF27">
    <property type="entry name" value="SULFURTRANSFERASE"/>
    <property type="match status" value="1"/>
</dbReference>
<evidence type="ECO:0000313" key="4">
    <source>
        <dbReference type="EMBL" id="SNR55435.1"/>
    </source>
</evidence>
<dbReference type="Gene3D" id="3.40.250.10">
    <property type="entry name" value="Rhodanese-like domain"/>
    <property type="match status" value="2"/>
</dbReference>
<dbReference type="AlphaFoldDB" id="A0A238X8Q5"/>
<organism evidence="4 5">
    <name type="scientific">Actinoplanes regularis</name>
    <dbReference type="NCBI Taxonomy" id="52697"/>
    <lineage>
        <taxon>Bacteria</taxon>
        <taxon>Bacillati</taxon>
        <taxon>Actinomycetota</taxon>
        <taxon>Actinomycetes</taxon>
        <taxon>Micromonosporales</taxon>
        <taxon>Micromonosporaceae</taxon>
        <taxon>Actinoplanes</taxon>
    </lineage>
</organism>
<evidence type="ECO:0000259" key="3">
    <source>
        <dbReference type="PROSITE" id="PS50206"/>
    </source>
</evidence>
<dbReference type="InterPro" id="IPR001763">
    <property type="entry name" value="Rhodanese-like_dom"/>
</dbReference>
<evidence type="ECO:0000313" key="5">
    <source>
        <dbReference type="Proteomes" id="UP000198415"/>
    </source>
</evidence>
<gene>
    <name evidence="4" type="ORF">SAMN06264365_103201</name>
</gene>
<dbReference type="SMART" id="SM00450">
    <property type="entry name" value="RHOD"/>
    <property type="match status" value="2"/>
</dbReference>
<dbReference type="CDD" id="cd01449">
    <property type="entry name" value="TST_Repeat_2"/>
    <property type="match status" value="1"/>
</dbReference>
<name>A0A238X8Q5_9ACTN</name>
<dbReference type="OrthoDB" id="9770030at2"/>
<proteinExistence type="predicted"/>
<feature type="domain" description="Rhodanese" evidence="3">
    <location>
        <begin position="155"/>
        <end position="267"/>
    </location>
</feature>
<dbReference type="PROSITE" id="PS00380">
    <property type="entry name" value="RHODANESE_1"/>
    <property type="match status" value="1"/>
</dbReference>
<feature type="domain" description="Rhodanese" evidence="3">
    <location>
        <begin position="14"/>
        <end position="128"/>
    </location>
</feature>
<dbReference type="InterPro" id="IPR036873">
    <property type="entry name" value="Rhodanese-like_dom_sf"/>
</dbReference>
<dbReference type="SUPFAM" id="SSF52821">
    <property type="entry name" value="Rhodanese/Cell cycle control phosphatase"/>
    <property type="match status" value="2"/>
</dbReference>
<dbReference type="EMBL" id="FZNR01000003">
    <property type="protein sequence ID" value="SNR55435.1"/>
    <property type="molecule type" value="Genomic_DNA"/>
</dbReference>
<keyword evidence="5" id="KW-1185">Reference proteome</keyword>
<dbReference type="GO" id="GO:0004792">
    <property type="term" value="F:thiosulfate-cyanide sulfurtransferase activity"/>
    <property type="evidence" value="ECO:0007669"/>
    <property type="project" value="InterPro"/>
</dbReference>
<dbReference type="Proteomes" id="UP000198415">
    <property type="component" value="Unassembled WGS sequence"/>
</dbReference>
<accession>A0A238X8Q5</accession>
<evidence type="ECO:0000256" key="1">
    <source>
        <dbReference type="ARBA" id="ARBA00022679"/>
    </source>
</evidence>
<dbReference type="PANTHER" id="PTHR11364">
    <property type="entry name" value="THIOSULFATE SULFERTANSFERASE"/>
    <property type="match status" value="1"/>
</dbReference>
<dbReference type="CDD" id="cd01448">
    <property type="entry name" value="TST_Repeat_1"/>
    <property type="match status" value="1"/>
</dbReference>
<sequence length="269" mass="28189">MINPVVDLDWLRAHAGDVVLADVRWYLDGRSGRAAYQEGHLPGAVFIDLDTALAGPASPAEGRHPLPDPKVFAAAMSAAGVGDAATVVAYDDAGGVIAARLVWLLRAIGREAALLDGGLLSYGGELTTDTPVPPPASFTPREWPSERLASLADTAEGGHVVLDAREAGRFRGDSEPIDPRPGHIPGARNLPCRENVAEGGRFLPVAELRERFATVGVTGDAEVISYCGSGVTACHNLIAMEHAGLGQGRLYPGSWSQYSHTDRPAATGD</sequence>
<keyword evidence="1 4" id="KW-0808">Transferase</keyword>
<protein>
    <submittedName>
        <fullName evidence="4">Thiosulfate/3-mercaptopyruvate sulfurtransferase</fullName>
    </submittedName>
</protein>
<dbReference type="InterPro" id="IPR001307">
    <property type="entry name" value="Thiosulphate_STrfase_CS"/>
</dbReference>